<organism evidence="1 2">
    <name type="scientific">Candidatus Enterousia excrementavium</name>
    <dbReference type="NCBI Taxonomy" id="2840789"/>
    <lineage>
        <taxon>Bacteria</taxon>
        <taxon>Pseudomonadati</taxon>
        <taxon>Pseudomonadota</taxon>
        <taxon>Alphaproteobacteria</taxon>
        <taxon>Candidatus Enterousia</taxon>
    </lineage>
</organism>
<accession>A0A940DG10</accession>
<dbReference type="Proteomes" id="UP000721442">
    <property type="component" value="Unassembled WGS sequence"/>
</dbReference>
<name>A0A940DG10_9PROT</name>
<comment type="caution">
    <text evidence="1">The sequence shown here is derived from an EMBL/GenBank/DDBJ whole genome shotgun (WGS) entry which is preliminary data.</text>
</comment>
<reference evidence="1" key="2">
    <citation type="journal article" date="2021" name="PeerJ">
        <title>Extensive microbial diversity within the chicken gut microbiome revealed by metagenomics and culture.</title>
        <authorList>
            <person name="Gilroy R."/>
            <person name="Ravi A."/>
            <person name="Getino M."/>
            <person name="Pursley I."/>
            <person name="Horton D.L."/>
            <person name="Alikhan N.F."/>
            <person name="Baker D."/>
            <person name="Gharbi K."/>
            <person name="Hall N."/>
            <person name="Watson M."/>
            <person name="Adriaenssens E.M."/>
            <person name="Foster-Nyarko E."/>
            <person name="Jarju S."/>
            <person name="Secka A."/>
            <person name="Antonio M."/>
            <person name="Oren A."/>
            <person name="Chaudhuri R.R."/>
            <person name="La Ragione R."/>
            <person name="Hildebrand F."/>
            <person name="Pallen M.J."/>
        </authorList>
    </citation>
    <scope>NUCLEOTIDE SEQUENCE</scope>
    <source>
        <strain evidence="1">B1-16210</strain>
    </source>
</reference>
<gene>
    <name evidence="1" type="ORF">IAC77_00525</name>
</gene>
<evidence type="ECO:0000313" key="1">
    <source>
        <dbReference type="EMBL" id="MBO8406931.1"/>
    </source>
</evidence>
<dbReference type="InterPro" id="IPR026906">
    <property type="entry name" value="LRR_5"/>
</dbReference>
<proteinExistence type="predicted"/>
<protein>
    <submittedName>
        <fullName evidence="1">Leucine-rich repeat protein</fullName>
    </submittedName>
</protein>
<dbReference type="Gene3D" id="3.80.10.10">
    <property type="entry name" value="Ribonuclease Inhibitor"/>
    <property type="match status" value="1"/>
</dbReference>
<sequence length="592" mass="67655">MIITDGILTHADSRDIDANGVLHIPNGVTSVAKDVGNNLDNLQTLYLPDSLIDITEPIFSNAPNLAAIHFGKNVQKLNSASFTDCPKITHITMPIRARAIAAWLSIIAKQLTTITVAFQNNETKTYPVHAYFGVLYHESQSRKIGKFTVKKLHKINLSDFATNIINDKPHIGISLGKRAFVQQSASGAIRDWRKFIMMQKFEYAIWKYKIETPEMANTEFDWENILRHAIMRTLDQTFDLTVPVRRAMRNWTNNINTYAHALCAISAKYTKTCNKFYELESLSMPELEKLIAPTASPTPVNKSCTRWLTRHPVTPNEMHAIVMAGYKNPGAFPASWLRRIEPSARAAATEQLHNTLRKMAVKLYSPSDVSATPAELKKLAHNISQIIHQPIQAKYLGAGDFAKTYTLQIPGDKKYVWKIYHCDRTRTLLSKYQHNTELQNSFLMGGRRHYGKTKFRQISTAGISNQRGEIYLLYPYTDADISMRRIYKPFECVEKYSLTDRNSENFRGHTIIDMGALHINHPAWHQPRFVSKIIRTVLYHSWNDLGYVLNNYNSKQIGLALSFISGKISFSDWNYESICKKINFLKQHAKIR</sequence>
<evidence type="ECO:0000313" key="2">
    <source>
        <dbReference type="Proteomes" id="UP000721442"/>
    </source>
</evidence>
<dbReference type="SUPFAM" id="SSF52058">
    <property type="entry name" value="L domain-like"/>
    <property type="match status" value="1"/>
</dbReference>
<dbReference type="EMBL" id="JADINE010000007">
    <property type="protein sequence ID" value="MBO8406931.1"/>
    <property type="molecule type" value="Genomic_DNA"/>
</dbReference>
<dbReference type="AlphaFoldDB" id="A0A940DG10"/>
<reference evidence="1" key="1">
    <citation type="submission" date="2020-10" db="EMBL/GenBank/DDBJ databases">
        <authorList>
            <person name="Gilroy R."/>
        </authorList>
    </citation>
    <scope>NUCLEOTIDE SEQUENCE</scope>
    <source>
        <strain evidence="1">B1-16210</strain>
    </source>
</reference>
<dbReference type="InterPro" id="IPR032675">
    <property type="entry name" value="LRR_dom_sf"/>
</dbReference>
<dbReference type="Pfam" id="PF13306">
    <property type="entry name" value="LRR_5"/>
    <property type="match status" value="1"/>
</dbReference>